<dbReference type="EMBL" id="JBBLZC010000001">
    <property type="protein sequence ID" value="MEK0081634.1"/>
    <property type="molecule type" value="Genomic_DNA"/>
</dbReference>
<organism evidence="4 5">
    <name type="scientific">Benzoatithermus flavus</name>
    <dbReference type="NCBI Taxonomy" id="3108223"/>
    <lineage>
        <taxon>Bacteria</taxon>
        <taxon>Pseudomonadati</taxon>
        <taxon>Pseudomonadota</taxon>
        <taxon>Alphaproteobacteria</taxon>
        <taxon>Geminicoccales</taxon>
        <taxon>Geminicoccaceae</taxon>
        <taxon>Benzoatithermus</taxon>
    </lineage>
</organism>
<keyword evidence="2" id="KW-0732">Signal</keyword>
<evidence type="ECO:0000256" key="1">
    <source>
        <dbReference type="ARBA" id="ARBA00009091"/>
    </source>
</evidence>
<keyword evidence="3" id="KW-0175">Coiled coil</keyword>
<evidence type="ECO:0000313" key="5">
    <source>
        <dbReference type="Proteomes" id="UP001375743"/>
    </source>
</evidence>
<protein>
    <submittedName>
        <fullName evidence="4">OmpH family outer membrane protein</fullName>
    </submittedName>
</protein>
<sequence length="173" mass="19521">MLALTAPAAVLAQDRLPPAVAAVIDYQRILRDSKAARTIRDQVEARRKLYQDEIAKQEQRLHELDKELARQRSVLTPEAFAEKRRDFESQVAEVQRMVQERRRQLDQAAAAALNDVRSAMIDIIGELADVRGFNLVLPTSGVLLFSPRIDLTDEVLSRLDAKVPTIKVPEKVD</sequence>
<dbReference type="InterPro" id="IPR005632">
    <property type="entry name" value="Chaperone_Skp"/>
</dbReference>
<dbReference type="Proteomes" id="UP001375743">
    <property type="component" value="Unassembled WGS sequence"/>
</dbReference>
<evidence type="ECO:0000256" key="2">
    <source>
        <dbReference type="ARBA" id="ARBA00022729"/>
    </source>
</evidence>
<proteinExistence type="inferred from homology"/>
<feature type="coiled-coil region" evidence="3">
    <location>
        <begin position="40"/>
        <end position="111"/>
    </location>
</feature>
<dbReference type="PANTHER" id="PTHR35089">
    <property type="entry name" value="CHAPERONE PROTEIN SKP"/>
    <property type="match status" value="1"/>
</dbReference>
<accession>A0ABU8XL11</accession>
<dbReference type="SMART" id="SM00935">
    <property type="entry name" value="OmpH"/>
    <property type="match status" value="1"/>
</dbReference>
<dbReference type="SUPFAM" id="SSF111384">
    <property type="entry name" value="OmpH-like"/>
    <property type="match status" value="1"/>
</dbReference>
<comment type="caution">
    <text evidence="4">The sequence shown here is derived from an EMBL/GenBank/DDBJ whole genome shotgun (WGS) entry which is preliminary data.</text>
</comment>
<name>A0ABU8XL11_9PROT</name>
<dbReference type="RefSeq" id="WP_418157485.1">
    <property type="nucleotide sequence ID" value="NZ_JBBLZC010000001.1"/>
</dbReference>
<evidence type="ECO:0000256" key="3">
    <source>
        <dbReference type="SAM" id="Coils"/>
    </source>
</evidence>
<dbReference type="Pfam" id="PF03938">
    <property type="entry name" value="OmpH"/>
    <property type="match status" value="1"/>
</dbReference>
<reference evidence="4 5" key="1">
    <citation type="submission" date="2024-01" db="EMBL/GenBank/DDBJ databases">
        <title>Multi-omics insights into the function and evolution of sodium benzoate biodegradation pathways in Benzoatithermus flavus gen. nov., sp. nov. from hot spring.</title>
        <authorList>
            <person name="Hu C.-J."/>
            <person name="Li W.-J."/>
        </authorList>
    </citation>
    <scope>NUCLEOTIDE SEQUENCE [LARGE SCALE GENOMIC DNA]</scope>
    <source>
        <strain evidence="4 5">SYSU G07066</strain>
    </source>
</reference>
<dbReference type="InterPro" id="IPR024930">
    <property type="entry name" value="Skp_dom_sf"/>
</dbReference>
<comment type="similarity">
    <text evidence="1">Belongs to the Skp family.</text>
</comment>
<dbReference type="Gene3D" id="3.30.910.20">
    <property type="entry name" value="Skp domain"/>
    <property type="match status" value="1"/>
</dbReference>
<gene>
    <name evidence="4" type="ORF">U1T56_00595</name>
</gene>
<dbReference type="PANTHER" id="PTHR35089:SF1">
    <property type="entry name" value="CHAPERONE PROTEIN SKP"/>
    <property type="match status" value="1"/>
</dbReference>
<keyword evidence="5" id="KW-1185">Reference proteome</keyword>
<evidence type="ECO:0000313" key="4">
    <source>
        <dbReference type="EMBL" id="MEK0081634.1"/>
    </source>
</evidence>